<keyword evidence="13 24" id="KW-1133">Transmembrane helix</keyword>
<keyword evidence="11 24" id="KW-0812">Transmembrane</keyword>
<evidence type="ECO:0000256" key="21">
    <source>
        <dbReference type="ARBA" id="ARBA00032396"/>
    </source>
</evidence>
<evidence type="ECO:0000313" key="26">
    <source>
        <dbReference type="Proteomes" id="UP000253090"/>
    </source>
</evidence>
<keyword evidence="12 25" id="KW-0548">Nucleotidyltransferase</keyword>
<feature type="transmembrane region" description="Helical" evidence="24">
    <location>
        <begin position="12"/>
        <end position="41"/>
    </location>
</feature>
<evidence type="ECO:0000256" key="11">
    <source>
        <dbReference type="ARBA" id="ARBA00022692"/>
    </source>
</evidence>
<comment type="similarity">
    <text evidence="5">Belongs to the CDS family.</text>
</comment>
<accession>A0A369BI83</accession>
<feature type="transmembrane region" description="Helical" evidence="24">
    <location>
        <begin position="78"/>
        <end position="97"/>
    </location>
</feature>
<evidence type="ECO:0000256" key="17">
    <source>
        <dbReference type="ARBA" id="ARBA00023264"/>
    </source>
</evidence>
<evidence type="ECO:0000256" key="20">
    <source>
        <dbReference type="ARBA" id="ARBA00032253"/>
    </source>
</evidence>
<name>A0A369BI83_9BACL</name>
<evidence type="ECO:0000256" key="5">
    <source>
        <dbReference type="ARBA" id="ARBA00010185"/>
    </source>
</evidence>
<gene>
    <name evidence="25" type="ORF">DFP94_10219</name>
</gene>
<evidence type="ECO:0000256" key="7">
    <source>
        <dbReference type="ARBA" id="ARBA00019373"/>
    </source>
</evidence>
<evidence type="ECO:0000256" key="2">
    <source>
        <dbReference type="ARBA" id="ARBA00004651"/>
    </source>
</evidence>
<evidence type="ECO:0000256" key="16">
    <source>
        <dbReference type="ARBA" id="ARBA00023209"/>
    </source>
</evidence>
<feature type="transmembrane region" description="Helical" evidence="24">
    <location>
        <begin position="176"/>
        <end position="201"/>
    </location>
</feature>
<keyword evidence="8" id="KW-1003">Cell membrane</keyword>
<dbReference type="GO" id="GO:0004605">
    <property type="term" value="F:phosphatidate cytidylyltransferase activity"/>
    <property type="evidence" value="ECO:0007669"/>
    <property type="project" value="UniProtKB-EC"/>
</dbReference>
<dbReference type="GO" id="GO:0016024">
    <property type="term" value="P:CDP-diacylglycerol biosynthetic process"/>
    <property type="evidence" value="ECO:0007669"/>
    <property type="project" value="TreeGrafter"/>
</dbReference>
<keyword evidence="9" id="KW-0444">Lipid biosynthesis</keyword>
<feature type="transmembrane region" description="Helical" evidence="24">
    <location>
        <begin position="135"/>
        <end position="156"/>
    </location>
</feature>
<evidence type="ECO:0000256" key="8">
    <source>
        <dbReference type="ARBA" id="ARBA00022475"/>
    </source>
</evidence>
<evidence type="ECO:0000256" key="10">
    <source>
        <dbReference type="ARBA" id="ARBA00022679"/>
    </source>
</evidence>
<keyword evidence="17" id="KW-1208">Phospholipid metabolism</keyword>
<comment type="subcellular location">
    <subcellularLocation>
        <location evidence="2">Cell membrane</location>
        <topology evidence="2">Multi-pass membrane protein</topology>
    </subcellularLocation>
</comment>
<keyword evidence="15 24" id="KW-0472">Membrane</keyword>
<evidence type="ECO:0000256" key="14">
    <source>
        <dbReference type="ARBA" id="ARBA00023098"/>
    </source>
</evidence>
<feature type="transmembrane region" description="Helical" evidence="24">
    <location>
        <begin position="103"/>
        <end position="123"/>
    </location>
</feature>
<evidence type="ECO:0000256" key="4">
    <source>
        <dbReference type="ARBA" id="ARBA00005189"/>
    </source>
</evidence>
<evidence type="ECO:0000256" key="13">
    <source>
        <dbReference type="ARBA" id="ARBA00022989"/>
    </source>
</evidence>
<dbReference type="RefSeq" id="WP_114495848.1">
    <property type="nucleotide sequence ID" value="NZ_QPJW01000002.1"/>
</dbReference>
<evidence type="ECO:0000256" key="1">
    <source>
        <dbReference type="ARBA" id="ARBA00001698"/>
    </source>
</evidence>
<organism evidence="25 26">
    <name type="scientific">Fontibacillus phaseoli</name>
    <dbReference type="NCBI Taxonomy" id="1416533"/>
    <lineage>
        <taxon>Bacteria</taxon>
        <taxon>Bacillati</taxon>
        <taxon>Bacillota</taxon>
        <taxon>Bacilli</taxon>
        <taxon>Bacillales</taxon>
        <taxon>Paenibacillaceae</taxon>
        <taxon>Fontibacillus</taxon>
    </lineage>
</organism>
<dbReference type="OrthoDB" id="9799199at2"/>
<comment type="caution">
    <text evidence="25">The sequence shown here is derived from an EMBL/GenBank/DDBJ whole genome shotgun (WGS) entry which is preliminary data.</text>
</comment>
<dbReference type="EMBL" id="QPJW01000002">
    <property type="protein sequence ID" value="RCX21273.1"/>
    <property type="molecule type" value="Genomic_DNA"/>
</dbReference>
<evidence type="ECO:0000256" key="24">
    <source>
        <dbReference type="SAM" id="Phobius"/>
    </source>
</evidence>
<evidence type="ECO:0000256" key="6">
    <source>
        <dbReference type="ARBA" id="ARBA00012487"/>
    </source>
</evidence>
<evidence type="ECO:0000313" key="25">
    <source>
        <dbReference type="EMBL" id="RCX21273.1"/>
    </source>
</evidence>
<sequence length="267" mass="28506">MKQRLITGIIAGGAFLGLCLVGGVWYHVLVLVMALIGFYEFVRMTKLPAFGGTALIGYIGVSYAVFPWKLLGLDMPLSVVAVFWLLMLLFLVVTVVTKNEVPINQVAMLFLGMVYIGLGFAYLADTRSTPDGHGLFWTFLMLASIWSSDAGAYFSGRRFGKTKLWPAISPNKTVEGAVGGIILAVIAAVIFALTSGGLLTIGRALLLGGSAAAVGQLGDLVQSAYKRVYGIKDSGTLLPGHGGILDRCDSWIAVFPFVHILSLLPVF</sequence>
<keyword evidence="14" id="KW-0443">Lipid metabolism</keyword>
<proteinExistence type="inferred from homology"/>
<dbReference type="PANTHER" id="PTHR46382:SF1">
    <property type="entry name" value="PHOSPHATIDATE CYTIDYLYLTRANSFERASE"/>
    <property type="match status" value="1"/>
</dbReference>
<dbReference type="Pfam" id="PF01148">
    <property type="entry name" value="CTP_transf_1"/>
    <property type="match status" value="1"/>
</dbReference>
<evidence type="ECO:0000256" key="12">
    <source>
        <dbReference type="ARBA" id="ARBA00022695"/>
    </source>
</evidence>
<comment type="pathway">
    <text evidence="4">Lipid metabolism.</text>
</comment>
<evidence type="ECO:0000256" key="18">
    <source>
        <dbReference type="ARBA" id="ARBA00029893"/>
    </source>
</evidence>
<evidence type="ECO:0000256" key="22">
    <source>
        <dbReference type="ARBA" id="ARBA00032743"/>
    </source>
</evidence>
<evidence type="ECO:0000256" key="15">
    <source>
        <dbReference type="ARBA" id="ARBA00023136"/>
    </source>
</evidence>
<dbReference type="PANTHER" id="PTHR46382">
    <property type="entry name" value="PHOSPHATIDATE CYTIDYLYLTRANSFERASE"/>
    <property type="match status" value="1"/>
</dbReference>
<dbReference type="Proteomes" id="UP000253090">
    <property type="component" value="Unassembled WGS sequence"/>
</dbReference>
<reference evidence="25 26" key="1">
    <citation type="submission" date="2018-07" db="EMBL/GenBank/DDBJ databases">
        <title>Genomic Encyclopedia of Type Strains, Phase III (KMG-III): the genomes of soil and plant-associated and newly described type strains.</title>
        <authorList>
            <person name="Whitman W."/>
        </authorList>
    </citation>
    <scope>NUCLEOTIDE SEQUENCE [LARGE SCALE GENOMIC DNA]</scope>
    <source>
        <strain evidence="25 26">CECT 8333</strain>
    </source>
</reference>
<evidence type="ECO:0000256" key="19">
    <source>
        <dbReference type="ARBA" id="ARBA00031825"/>
    </source>
</evidence>
<dbReference type="GO" id="GO:0005886">
    <property type="term" value="C:plasma membrane"/>
    <property type="evidence" value="ECO:0007669"/>
    <property type="project" value="UniProtKB-SubCell"/>
</dbReference>
<comment type="catalytic activity">
    <reaction evidence="1">
        <text>a 1,2-diacyl-sn-glycero-3-phosphate + CTP + H(+) = a CDP-1,2-diacyl-sn-glycerol + diphosphate</text>
        <dbReference type="Rhea" id="RHEA:16229"/>
        <dbReference type="ChEBI" id="CHEBI:15378"/>
        <dbReference type="ChEBI" id="CHEBI:33019"/>
        <dbReference type="ChEBI" id="CHEBI:37563"/>
        <dbReference type="ChEBI" id="CHEBI:58332"/>
        <dbReference type="ChEBI" id="CHEBI:58608"/>
        <dbReference type="EC" id="2.7.7.41"/>
    </reaction>
</comment>
<evidence type="ECO:0000256" key="23">
    <source>
        <dbReference type="ARBA" id="ARBA00033406"/>
    </source>
</evidence>
<protein>
    <recommendedName>
        <fullName evidence="7">Phosphatidate cytidylyltransferase</fullName>
        <ecNumber evidence="6">2.7.7.41</ecNumber>
    </recommendedName>
    <alternativeName>
        <fullName evidence="20">CDP-DAG synthase</fullName>
    </alternativeName>
    <alternativeName>
        <fullName evidence="22">CDP-DG synthase</fullName>
    </alternativeName>
    <alternativeName>
        <fullName evidence="18">CDP-diacylglycerol synthase</fullName>
    </alternativeName>
    <alternativeName>
        <fullName evidence="21">CDP-diglyceride pyrophosphorylase</fullName>
    </alternativeName>
    <alternativeName>
        <fullName evidence="23">CDP-diglyceride synthase</fullName>
    </alternativeName>
    <alternativeName>
        <fullName evidence="19">CTP:phosphatidate cytidylyltransferase</fullName>
    </alternativeName>
</protein>
<evidence type="ECO:0000256" key="3">
    <source>
        <dbReference type="ARBA" id="ARBA00005119"/>
    </source>
</evidence>
<evidence type="ECO:0000256" key="9">
    <source>
        <dbReference type="ARBA" id="ARBA00022516"/>
    </source>
</evidence>
<keyword evidence="26" id="KW-1185">Reference proteome</keyword>
<keyword evidence="10 25" id="KW-0808">Transferase</keyword>
<feature type="transmembrane region" description="Helical" evidence="24">
    <location>
        <begin position="47"/>
        <end position="66"/>
    </location>
</feature>
<keyword evidence="16" id="KW-0594">Phospholipid biosynthesis</keyword>
<dbReference type="AlphaFoldDB" id="A0A369BI83"/>
<dbReference type="EC" id="2.7.7.41" evidence="6"/>
<comment type="pathway">
    <text evidence="3">Phospholipid metabolism; CDP-diacylglycerol biosynthesis; CDP-diacylglycerol from sn-glycerol 3-phosphate: step 3/3.</text>
</comment>